<keyword evidence="2" id="KW-1185">Reference proteome</keyword>
<evidence type="ECO:0000313" key="2">
    <source>
        <dbReference type="Proteomes" id="UP000299102"/>
    </source>
</evidence>
<sequence>MLGNICPTTLNLRDVATSLSLQRRESLKTISTWSALYHDLACRNRTQHRGTHLRNRKKGALCASGRQPCGRVGGKSTVGRAAIYNRQRHNKIISGSPIIDYCEEKENKRSLLLIRKWRSSTQLRRSGRTRMERLTARFYFADRLAISQERRLANLGRPNNTSEH</sequence>
<organism evidence="1 2">
    <name type="scientific">Eumeta variegata</name>
    <name type="common">Bagworm moth</name>
    <name type="synonym">Eumeta japonica</name>
    <dbReference type="NCBI Taxonomy" id="151549"/>
    <lineage>
        <taxon>Eukaryota</taxon>
        <taxon>Metazoa</taxon>
        <taxon>Ecdysozoa</taxon>
        <taxon>Arthropoda</taxon>
        <taxon>Hexapoda</taxon>
        <taxon>Insecta</taxon>
        <taxon>Pterygota</taxon>
        <taxon>Neoptera</taxon>
        <taxon>Endopterygota</taxon>
        <taxon>Lepidoptera</taxon>
        <taxon>Glossata</taxon>
        <taxon>Ditrysia</taxon>
        <taxon>Tineoidea</taxon>
        <taxon>Psychidae</taxon>
        <taxon>Oiketicinae</taxon>
        <taxon>Eumeta</taxon>
    </lineage>
</organism>
<comment type="caution">
    <text evidence="1">The sequence shown here is derived from an EMBL/GenBank/DDBJ whole genome shotgun (WGS) entry which is preliminary data.</text>
</comment>
<dbReference type="Proteomes" id="UP000299102">
    <property type="component" value="Unassembled WGS sequence"/>
</dbReference>
<gene>
    <name evidence="1" type="ORF">EVAR_33997_1</name>
</gene>
<reference evidence="1 2" key="1">
    <citation type="journal article" date="2019" name="Commun. Biol.">
        <title>The bagworm genome reveals a unique fibroin gene that provides high tensile strength.</title>
        <authorList>
            <person name="Kono N."/>
            <person name="Nakamura H."/>
            <person name="Ohtoshi R."/>
            <person name="Tomita M."/>
            <person name="Numata K."/>
            <person name="Arakawa K."/>
        </authorList>
    </citation>
    <scope>NUCLEOTIDE SEQUENCE [LARGE SCALE GENOMIC DNA]</scope>
</reference>
<dbReference type="EMBL" id="BGZK01000704">
    <property type="protein sequence ID" value="GBP56940.1"/>
    <property type="molecule type" value="Genomic_DNA"/>
</dbReference>
<protein>
    <submittedName>
        <fullName evidence="1">Uncharacterized protein</fullName>
    </submittedName>
</protein>
<evidence type="ECO:0000313" key="1">
    <source>
        <dbReference type="EMBL" id="GBP56940.1"/>
    </source>
</evidence>
<proteinExistence type="predicted"/>
<name>A0A4C1X1I9_EUMVA</name>
<accession>A0A4C1X1I9</accession>
<dbReference type="AlphaFoldDB" id="A0A4C1X1I9"/>